<keyword evidence="3" id="KW-1185">Reference proteome</keyword>
<sequence length="332" mass="37431">MACHPSKQQSDWEEWLRRLTAAARVAEREEGLRRVSEAARVAEWEEWLRRVSAAARVAEWEGWLRQVSATVPNPTANEPEMDGEEWSPGANAARAAEWEEWLRRASAAARAAETAPLKATANEPEMDWEEWLRRVSATAARDQETDWGDECSDEWLLRFTDTFHAPPAKARAALKAAASDPEMDWEQCILEQNRQAGEARRERRQALSAAGDAPIDVHEAPGPDRKRASACEQEPHRSKAQERRLRVRASRVAKTEHRSRAAEAQATQQFLKQTAAGFVERPELSYEPEPRGVPKEPRKKAGKAFAAPNKVAEDLLRSLWDAKLKHPAPSDC</sequence>
<organism evidence="2 3">
    <name type="scientific">Symbiodinium natans</name>
    <dbReference type="NCBI Taxonomy" id="878477"/>
    <lineage>
        <taxon>Eukaryota</taxon>
        <taxon>Sar</taxon>
        <taxon>Alveolata</taxon>
        <taxon>Dinophyceae</taxon>
        <taxon>Suessiales</taxon>
        <taxon>Symbiodiniaceae</taxon>
        <taxon>Symbiodinium</taxon>
    </lineage>
</organism>
<feature type="region of interest" description="Disordered" evidence="1">
    <location>
        <begin position="279"/>
        <end position="306"/>
    </location>
</feature>
<dbReference type="AlphaFoldDB" id="A0A812UIU0"/>
<proteinExistence type="predicted"/>
<dbReference type="EMBL" id="CAJNDS010002740">
    <property type="protein sequence ID" value="CAE7580026.1"/>
    <property type="molecule type" value="Genomic_DNA"/>
</dbReference>
<protein>
    <submittedName>
        <fullName evidence="2">Uncharacterized protein</fullName>
    </submittedName>
</protein>
<name>A0A812UIU0_9DINO</name>
<feature type="compositionally biased region" description="Basic and acidic residues" evidence="1">
    <location>
        <begin position="215"/>
        <end position="244"/>
    </location>
</feature>
<comment type="caution">
    <text evidence="2">The sequence shown here is derived from an EMBL/GenBank/DDBJ whole genome shotgun (WGS) entry which is preliminary data.</text>
</comment>
<evidence type="ECO:0000313" key="3">
    <source>
        <dbReference type="Proteomes" id="UP000604046"/>
    </source>
</evidence>
<dbReference type="Proteomes" id="UP000604046">
    <property type="component" value="Unassembled WGS sequence"/>
</dbReference>
<accession>A0A812UIU0</accession>
<gene>
    <name evidence="2" type="ORF">SNAT2548_LOCUS33092</name>
</gene>
<feature type="compositionally biased region" description="Basic and acidic residues" evidence="1">
    <location>
        <begin position="280"/>
        <end position="296"/>
    </location>
</feature>
<reference evidence="2" key="1">
    <citation type="submission" date="2021-02" db="EMBL/GenBank/DDBJ databases">
        <authorList>
            <person name="Dougan E. K."/>
            <person name="Rhodes N."/>
            <person name="Thang M."/>
            <person name="Chan C."/>
        </authorList>
    </citation>
    <scope>NUCLEOTIDE SEQUENCE</scope>
</reference>
<evidence type="ECO:0000256" key="1">
    <source>
        <dbReference type="SAM" id="MobiDB-lite"/>
    </source>
</evidence>
<evidence type="ECO:0000313" key="2">
    <source>
        <dbReference type="EMBL" id="CAE7580026.1"/>
    </source>
</evidence>
<feature type="region of interest" description="Disordered" evidence="1">
    <location>
        <begin position="196"/>
        <end position="267"/>
    </location>
</feature>